<feature type="domain" description="Peptidase S53" evidence="15">
    <location>
        <begin position="48"/>
        <end position="424"/>
    </location>
</feature>
<comment type="catalytic activity">
    <reaction evidence="1">
        <text>Release of an N-terminal tripeptide from a polypeptide.</text>
        <dbReference type="EC" id="3.4.14.10"/>
    </reaction>
</comment>
<feature type="active site" description="Charge relay system" evidence="14">
    <location>
        <position position="341"/>
    </location>
</feature>
<dbReference type="InterPro" id="IPR023828">
    <property type="entry name" value="Peptidase_S8_Ser-AS"/>
</dbReference>
<dbReference type="GO" id="GO:0005576">
    <property type="term" value="C:extracellular region"/>
    <property type="evidence" value="ECO:0007669"/>
    <property type="project" value="UniProtKB-SubCell"/>
</dbReference>
<evidence type="ECO:0000256" key="1">
    <source>
        <dbReference type="ARBA" id="ARBA00001910"/>
    </source>
</evidence>
<evidence type="ECO:0000259" key="15">
    <source>
        <dbReference type="PROSITE" id="PS51695"/>
    </source>
</evidence>
<keyword evidence="9 14" id="KW-0378">Hydrolase</keyword>
<evidence type="ECO:0000256" key="8">
    <source>
        <dbReference type="ARBA" id="ARBA00022729"/>
    </source>
</evidence>
<dbReference type="InterPro" id="IPR000209">
    <property type="entry name" value="Peptidase_S8/S53_dom"/>
</dbReference>
<dbReference type="Proteomes" id="UP000775547">
    <property type="component" value="Unassembled WGS sequence"/>
</dbReference>
<evidence type="ECO:0000313" key="17">
    <source>
        <dbReference type="Proteomes" id="UP000775547"/>
    </source>
</evidence>
<keyword evidence="17" id="KW-1185">Reference proteome</keyword>
<name>A0A9P7G011_9AGAR</name>
<dbReference type="GO" id="GO:0046872">
    <property type="term" value="F:metal ion binding"/>
    <property type="evidence" value="ECO:0007669"/>
    <property type="project" value="UniProtKB-KW"/>
</dbReference>
<dbReference type="FunFam" id="3.40.50.200:FF:000015">
    <property type="entry name" value="Tripeptidyl peptidase A"/>
    <property type="match status" value="1"/>
</dbReference>
<evidence type="ECO:0000256" key="7">
    <source>
        <dbReference type="ARBA" id="ARBA00022723"/>
    </source>
</evidence>
<dbReference type="EC" id="3.4.14.10" evidence="4"/>
<proteinExistence type="predicted"/>
<dbReference type="GO" id="GO:0006508">
    <property type="term" value="P:proteolysis"/>
    <property type="evidence" value="ECO:0007669"/>
    <property type="project" value="UniProtKB-KW"/>
</dbReference>
<evidence type="ECO:0000256" key="9">
    <source>
        <dbReference type="ARBA" id="ARBA00022801"/>
    </source>
</evidence>
<reference evidence="16" key="1">
    <citation type="submission" date="2020-07" db="EMBL/GenBank/DDBJ databases">
        <authorList>
            <person name="Nieuwenhuis M."/>
            <person name="Van De Peppel L.J.J."/>
        </authorList>
    </citation>
    <scope>NUCLEOTIDE SEQUENCE</scope>
    <source>
        <strain evidence="16">AP01</strain>
        <tissue evidence="16">Mycelium</tissue>
    </source>
</reference>
<feature type="active site" description="Charge relay system" evidence="14">
    <location>
        <position position="127"/>
    </location>
</feature>
<dbReference type="PANTHER" id="PTHR14218">
    <property type="entry name" value="PROTEASE S8 TRIPEPTIDYL PEPTIDASE I CLN2"/>
    <property type="match status" value="1"/>
</dbReference>
<dbReference type="Gene3D" id="3.40.50.200">
    <property type="entry name" value="Peptidase S8/S53 domain"/>
    <property type="match status" value="1"/>
</dbReference>
<accession>A0A9P7G011</accession>
<comment type="caution">
    <text evidence="14">Lacks conserved residue(s) required for the propagation of feature annotation.</text>
</comment>
<gene>
    <name evidence="16" type="ORF">DXG03_009554</name>
</gene>
<dbReference type="OrthoDB" id="409122at2759"/>
<evidence type="ECO:0000256" key="11">
    <source>
        <dbReference type="ARBA" id="ARBA00023026"/>
    </source>
</evidence>
<dbReference type="PROSITE" id="PS00138">
    <property type="entry name" value="SUBTILASE_SER"/>
    <property type="match status" value="1"/>
</dbReference>
<protein>
    <recommendedName>
        <fullName evidence="4">tripeptidyl-peptidase II</fullName>
        <ecNumber evidence="4">3.4.14.10</ecNumber>
    </recommendedName>
</protein>
<evidence type="ECO:0000256" key="14">
    <source>
        <dbReference type="PROSITE-ProRule" id="PRU01032"/>
    </source>
</evidence>
<feature type="active site" description="Charge relay system" evidence="14">
    <location>
        <position position="123"/>
    </location>
</feature>
<dbReference type="GO" id="GO:0008240">
    <property type="term" value="F:tripeptidyl-peptidase activity"/>
    <property type="evidence" value="ECO:0007669"/>
    <property type="project" value="UniProtKB-EC"/>
</dbReference>
<evidence type="ECO:0000256" key="6">
    <source>
        <dbReference type="ARBA" id="ARBA00022670"/>
    </source>
</evidence>
<evidence type="ECO:0000313" key="16">
    <source>
        <dbReference type="EMBL" id="KAG5640279.1"/>
    </source>
</evidence>
<keyword evidence="13" id="KW-0325">Glycoprotein</keyword>
<keyword evidence="6 14" id="KW-0645">Protease</keyword>
<organism evidence="16 17">
    <name type="scientific">Asterophora parasitica</name>
    <dbReference type="NCBI Taxonomy" id="117018"/>
    <lineage>
        <taxon>Eukaryota</taxon>
        <taxon>Fungi</taxon>
        <taxon>Dikarya</taxon>
        <taxon>Basidiomycota</taxon>
        <taxon>Agaricomycotina</taxon>
        <taxon>Agaricomycetes</taxon>
        <taxon>Agaricomycetidae</taxon>
        <taxon>Agaricales</taxon>
        <taxon>Tricholomatineae</taxon>
        <taxon>Lyophyllaceae</taxon>
        <taxon>Asterophora</taxon>
    </lineage>
</organism>
<keyword evidence="5" id="KW-0964">Secreted</keyword>
<evidence type="ECO:0000256" key="13">
    <source>
        <dbReference type="ARBA" id="ARBA00023180"/>
    </source>
</evidence>
<evidence type="ECO:0000256" key="3">
    <source>
        <dbReference type="ARBA" id="ARBA00004239"/>
    </source>
</evidence>
<comment type="caution">
    <text evidence="16">The sequence shown here is derived from an EMBL/GenBank/DDBJ whole genome shotgun (WGS) entry which is preliminary data.</text>
</comment>
<keyword evidence="11" id="KW-0843">Virulence</keyword>
<evidence type="ECO:0000256" key="12">
    <source>
        <dbReference type="ARBA" id="ARBA00023145"/>
    </source>
</evidence>
<keyword evidence="12" id="KW-0865">Zymogen</keyword>
<dbReference type="InterPro" id="IPR050819">
    <property type="entry name" value="Tripeptidyl-peptidase_I"/>
</dbReference>
<evidence type="ECO:0000256" key="5">
    <source>
        <dbReference type="ARBA" id="ARBA00022525"/>
    </source>
</evidence>
<dbReference type="InterPro" id="IPR036852">
    <property type="entry name" value="Peptidase_S8/S53_dom_sf"/>
</dbReference>
<dbReference type="Pfam" id="PF00082">
    <property type="entry name" value="Peptidase_S8"/>
    <property type="match status" value="1"/>
</dbReference>
<dbReference type="GO" id="GO:0004252">
    <property type="term" value="F:serine-type endopeptidase activity"/>
    <property type="evidence" value="ECO:0007669"/>
    <property type="project" value="UniProtKB-UniRule"/>
</dbReference>
<dbReference type="CDD" id="cd04056">
    <property type="entry name" value="Peptidases_S53"/>
    <property type="match status" value="1"/>
</dbReference>
<keyword evidence="8" id="KW-0732">Signal</keyword>
<reference evidence="16" key="2">
    <citation type="submission" date="2021-10" db="EMBL/GenBank/DDBJ databases">
        <title>Phylogenomics reveals ancestral predisposition of the termite-cultivated fungus Termitomyces towards a domesticated lifestyle.</title>
        <authorList>
            <person name="Auxier B."/>
            <person name="Grum-Grzhimaylo A."/>
            <person name="Cardenas M.E."/>
            <person name="Lodge J.D."/>
            <person name="Laessoe T."/>
            <person name="Pedersen O."/>
            <person name="Smith M.E."/>
            <person name="Kuyper T.W."/>
            <person name="Franco-Molano E.A."/>
            <person name="Baroni T.J."/>
            <person name="Aanen D.K."/>
        </authorList>
    </citation>
    <scope>NUCLEOTIDE SEQUENCE</scope>
    <source>
        <strain evidence="16">AP01</strain>
        <tissue evidence="16">Mycelium</tissue>
    </source>
</reference>
<comment type="function">
    <text evidence="2">Secreted tripeptidyl-peptidase which degrades proteins at acidic pHs and is involved in virulence.</text>
</comment>
<dbReference type="AlphaFoldDB" id="A0A9P7G011"/>
<dbReference type="PROSITE" id="PS51695">
    <property type="entry name" value="SEDOLISIN"/>
    <property type="match status" value="1"/>
</dbReference>
<keyword evidence="7" id="KW-0479">Metal-binding</keyword>
<dbReference type="PANTHER" id="PTHR14218:SF15">
    <property type="entry name" value="TRIPEPTIDYL-PEPTIDASE 1"/>
    <property type="match status" value="1"/>
</dbReference>
<dbReference type="SUPFAM" id="SSF52743">
    <property type="entry name" value="Subtilisin-like"/>
    <property type="match status" value="1"/>
</dbReference>
<comment type="subcellular location">
    <subcellularLocation>
        <location evidence="3">Secreted</location>
        <location evidence="3">Extracellular space</location>
    </subcellularLocation>
</comment>
<dbReference type="InterPro" id="IPR030400">
    <property type="entry name" value="Sedolisin_dom"/>
</dbReference>
<sequence>MFALWKGLKTTLHYEDHIEELPTVNSLVSAPKIKLASGISVDPACNTSITISCLQQLYNIGGYVPKAPQKNGIGITGYLEEVPNNADLKSFYLDQRPEAVNSTFKFISVNGGLNQTLEKAGTEANLDVQVAFGLSYPTPGTFWSTAGSPPFKPDVPGEENSNEPYADWIDYVLSHGKIPQTISTSYGDSEQSVPQSYARRTCAGFAQLGARGISLLFSSGDGGVGDGDPDPKTQTCFTNDGRNATRFLSTFPASCPYVTAVGGTNNVPEAAVFFSGGGFSDYFPRPWYQEAAVGKWIKNFPKDTYKDLFNRNGRGIPDVAAQGRRFRIFWKGRIISIGGTSASTPAFAAIVALLNDARLAKGKSTLGFLNPLLYTKGLEGFNDITQGNNPGCGTAGFNATKGWNPVTGLGTPNFQKLKSLLACD</sequence>
<evidence type="ECO:0000256" key="2">
    <source>
        <dbReference type="ARBA" id="ARBA00002451"/>
    </source>
</evidence>
<evidence type="ECO:0000256" key="10">
    <source>
        <dbReference type="ARBA" id="ARBA00022825"/>
    </source>
</evidence>
<evidence type="ECO:0000256" key="4">
    <source>
        <dbReference type="ARBA" id="ARBA00012462"/>
    </source>
</evidence>
<keyword evidence="10 14" id="KW-0720">Serine protease</keyword>
<dbReference type="EMBL" id="JABCKV010000918">
    <property type="protein sequence ID" value="KAG5640279.1"/>
    <property type="molecule type" value="Genomic_DNA"/>
</dbReference>